<accession>A0A5B7K706</accession>
<organism evidence="1 2">
    <name type="scientific">Portunus trituberculatus</name>
    <name type="common">Swimming crab</name>
    <name type="synonym">Neptunus trituberculatus</name>
    <dbReference type="NCBI Taxonomy" id="210409"/>
    <lineage>
        <taxon>Eukaryota</taxon>
        <taxon>Metazoa</taxon>
        <taxon>Ecdysozoa</taxon>
        <taxon>Arthropoda</taxon>
        <taxon>Crustacea</taxon>
        <taxon>Multicrustacea</taxon>
        <taxon>Malacostraca</taxon>
        <taxon>Eumalacostraca</taxon>
        <taxon>Eucarida</taxon>
        <taxon>Decapoda</taxon>
        <taxon>Pleocyemata</taxon>
        <taxon>Brachyura</taxon>
        <taxon>Eubrachyura</taxon>
        <taxon>Portunoidea</taxon>
        <taxon>Portunidae</taxon>
        <taxon>Portuninae</taxon>
        <taxon>Portunus</taxon>
    </lineage>
</organism>
<proteinExistence type="predicted"/>
<dbReference type="Proteomes" id="UP000324222">
    <property type="component" value="Unassembled WGS sequence"/>
</dbReference>
<keyword evidence="2" id="KW-1185">Reference proteome</keyword>
<dbReference type="AlphaFoldDB" id="A0A5B7K706"/>
<evidence type="ECO:0000313" key="2">
    <source>
        <dbReference type="Proteomes" id="UP000324222"/>
    </source>
</evidence>
<dbReference type="EMBL" id="VSRR010125337">
    <property type="protein sequence ID" value="MPD00998.1"/>
    <property type="molecule type" value="Genomic_DNA"/>
</dbReference>
<protein>
    <submittedName>
        <fullName evidence="1">Uncharacterized protein</fullName>
    </submittedName>
</protein>
<sequence>MISIKQFPERVSLTWPVLLWPLAFAHHQAHHRILCKLFSITAKGAIISDRPTGDYGNSDDWCKLLKARSTQLTVYSDGIAAVFA</sequence>
<name>A0A5B7K706_PORTR</name>
<evidence type="ECO:0000313" key="1">
    <source>
        <dbReference type="EMBL" id="MPD00998.1"/>
    </source>
</evidence>
<reference evidence="1 2" key="1">
    <citation type="submission" date="2019-05" db="EMBL/GenBank/DDBJ databases">
        <title>Another draft genome of Portunus trituberculatus and its Hox gene families provides insights of decapod evolution.</title>
        <authorList>
            <person name="Jeong J.-H."/>
            <person name="Song I."/>
            <person name="Kim S."/>
            <person name="Choi T."/>
            <person name="Kim D."/>
            <person name="Ryu S."/>
            <person name="Kim W."/>
        </authorList>
    </citation>
    <scope>NUCLEOTIDE SEQUENCE [LARGE SCALE GENOMIC DNA]</scope>
    <source>
        <tissue evidence="1">Muscle</tissue>
    </source>
</reference>
<comment type="caution">
    <text evidence="1">The sequence shown here is derived from an EMBL/GenBank/DDBJ whole genome shotgun (WGS) entry which is preliminary data.</text>
</comment>
<gene>
    <name evidence="1" type="ORF">E2C01_096508</name>
</gene>